<evidence type="ECO:0000259" key="2">
    <source>
        <dbReference type="Pfam" id="PF04235"/>
    </source>
</evidence>
<dbReference type="InterPro" id="IPR052529">
    <property type="entry name" value="Bact_Transport_Assoc"/>
</dbReference>
<feature type="transmembrane region" description="Helical" evidence="1">
    <location>
        <begin position="322"/>
        <end position="339"/>
    </location>
</feature>
<evidence type="ECO:0000259" key="3">
    <source>
        <dbReference type="Pfam" id="PF07786"/>
    </source>
</evidence>
<dbReference type="InterPro" id="IPR007349">
    <property type="entry name" value="DUF418"/>
</dbReference>
<name>A0AAE9YSK1_9GAMM</name>
<feature type="transmembrane region" description="Helical" evidence="1">
    <location>
        <begin position="251"/>
        <end position="272"/>
    </location>
</feature>
<dbReference type="PANTHER" id="PTHR30590">
    <property type="entry name" value="INNER MEMBRANE PROTEIN"/>
    <property type="match status" value="1"/>
</dbReference>
<sequence>MNTHRIQGLDIARALAVFAMVQVNFNLILQADKENSWGLSLLEGRASALFVVLAGIGIAFLTNNSRLSGITANIRQSRYALIKRGILLAVIGLAYTPYWQADILHFYGVYFLCAAALFTLKDRQLILAALCMPLIFIALMIFFNYEQGWDFSTLSYLDLWSPEGMFRHLFFNGFHPVFPWLSFLLYGIWLGRQDLAASALRKKLFFTALFLCLLTEACFALLTYDALRDPAWGLTTEEVEALLSTAPMPPWPQYLISAAASATLVIITCISLSQRFANTRLIQWLSVTGQYSLTLYLAHVLIAQELFAPLGLHRLPQLSATLYTSLAFSILAVIFCLLWQRKFSAGPVEYLFRKLVN</sequence>
<dbReference type="Proteomes" id="UP000032568">
    <property type="component" value="Chromosome"/>
</dbReference>
<dbReference type="RefSeq" id="WP_044835383.1">
    <property type="nucleotide sequence ID" value="NZ_CP059735.1"/>
</dbReference>
<keyword evidence="1" id="KW-0472">Membrane</keyword>
<evidence type="ECO:0000313" key="4">
    <source>
        <dbReference type="EMBL" id="WDE00306.1"/>
    </source>
</evidence>
<dbReference type="Pfam" id="PF04235">
    <property type="entry name" value="DUF418"/>
    <property type="match status" value="1"/>
</dbReference>
<keyword evidence="5" id="KW-1185">Reference proteome</keyword>
<dbReference type="AlphaFoldDB" id="A0AAE9YSK1"/>
<dbReference type="EMBL" id="CP059735">
    <property type="protein sequence ID" value="WDE00306.1"/>
    <property type="molecule type" value="Genomic_DNA"/>
</dbReference>
<evidence type="ECO:0000313" key="5">
    <source>
        <dbReference type="Proteomes" id="UP000032568"/>
    </source>
</evidence>
<feature type="transmembrane region" description="Helical" evidence="1">
    <location>
        <begin position="165"/>
        <end position="192"/>
    </location>
</feature>
<organism evidence="4 5">
    <name type="scientific">Thalassomonas actiniarum</name>
    <dbReference type="NCBI Taxonomy" id="485447"/>
    <lineage>
        <taxon>Bacteria</taxon>
        <taxon>Pseudomonadati</taxon>
        <taxon>Pseudomonadota</taxon>
        <taxon>Gammaproteobacteria</taxon>
        <taxon>Alteromonadales</taxon>
        <taxon>Colwelliaceae</taxon>
        <taxon>Thalassomonas</taxon>
    </lineage>
</organism>
<dbReference type="InterPro" id="IPR012429">
    <property type="entry name" value="HGSNAT_cat"/>
</dbReference>
<keyword evidence="1" id="KW-0812">Transmembrane</keyword>
<protein>
    <submittedName>
        <fullName evidence="4">DUF1624 domain-containing protein</fullName>
    </submittedName>
</protein>
<keyword evidence="1" id="KW-1133">Transmembrane helix</keyword>
<feature type="domain" description="Heparan-alpha-glucosaminide N-acetyltransferase catalytic" evidence="3">
    <location>
        <begin position="5"/>
        <end position="192"/>
    </location>
</feature>
<proteinExistence type="predicted"/>
<feature type="domain" description="DUF418" evidence="2">
    <location>
        <begin position="254"/>
        <end position="356"/>
    </location>
</feature>
<feature type="transmembrane region" description="Helical" evidence="1">
    <location>
        <begin position="284"/>
        <end position="302"/>
    </location>
</feature>
<feature type="transmembrane region" description="Helical" evidence="1">
    <location>
        <begin position="81"/>
        <end position="98"/>
    </location>
</feature>
<feature type="transmembrane region" description="Helical" evidence="1">
    <location>
        <begin position="125"/>
        <end position="145"/>
    </location>
</feature>
<dbReference type="Pfam" id="PF07786">
    <property type="entry name" value="HGSNAT_cat"/>
    <property type="match status" value="1"/>
</dbReference>
<feature type="transmembrane region" description="Helical" evidence="1">
    <location>
        <begin position="37"/>
        <end position="61"/>
    </location>
</feature>
<accession>A0AAE9YSK1</accession>
<dbReference type="PANTHER" id="PTHR30590:SF3">
    <property type="entry name" value="HYPOTHETICAL MEMBRANE SPANNING PROTEIN"/>
    <property type="match status" value="1"/>
</dbReference>
<feature type="transmembrane region" description="Helical" evidence="1">
    <location>
        <begin position="12"/>
        <end position="31"/>
    </location>
</feature>
<dbReference type="KEGG" id="tact:SG35_006600"/>
<reference evidence="4 5" key="1">
    <citation type="journal article" date="2015" name="Genome Announc.">
        <title>Draft Genome Sequences of Marine Isolates of Thalassomonas viridans and Thalassomonas actiniarum.</title>
        <authorList>
            <person name="Olonade I."/>
            <person name="van Zyl L.J."/>
            <person name="Trindade M."/>
        </authorList>
    </citation>
    <scope>NUCLEOTIDE SEQUENCE [LARGE SCALE GENOMIC DNA]</scope>
    <source>
        <strain evidence="4 5">A5K-106</strain>
    </source>
</reference>
<reference evidence="4 5" key="2">
    <citation type="journal article" date="2022" name="Mar. Drugs">
        <title>Bioassay-Guided Fractionation Leads to the Detection of Cholic Acid Generated by the Rare Thalassomonas sp.</title>
        <authorList>
            <person name="Pheiffer F."/>
            <person name="Schneider Y.K."/>
            <person name="Hansen E.H."/>
            <person name="Andersen J.H."/>
            <person name="Isaksson J."/>
            <person name="Busche T."/>
            <person name="R C."/>
            <person name="Kalinowski J."/>
            <person name="Zyl L.V."/>
            <person name="Trindade M."/>
        </authorList>
    </citation>
    <scope>NUCLEOTIDE SEQUENCE [LARGE SCALE GENOMIC DNA]</scope>
    <source>
        <strain evidence="4 5">A5K-106</strain>
    </source>
</reference>
<feature type="transmembrane region" description="Helical" evidence="1">
    <location>
        <begin position="104"/>
        <end position="120"/>
    </location>
</feature>
<evidence type="ECO:0000256" key="1">
    <source>
        <dbReference type="SAM" id="Phobius"/>
    </source>
</evidence>
<gene>
    <name evidence="4" type="ORF">SG35_006600</name>
</gene>
<feature type="transmembrane region" description="Helical" evidence="1">
    <location>
        <begin position="204"/>
        <end position="224"/>
    </location>
</feature>